<dbReference type="EMBL" id="QAMZ01000008">
    <property type="protein sequence ID" value="PWL55289.1"/>
    <property type="molecule type" value="Genomic_DNA"/>
</dbReference>
<gene>
    <name evidence="1" type="ORF">DBY38_02180</name>
</gene>
<protein>
    <recommendedName>
        <fullName evidence="3">DUF3168 domain-containing protein</fullName>
    </recommendedName>
</protein>
<dbReference type="Proteomes" id="UP000246114">
    <property type="component" value="Unassembled WGS sequence"/>
</dbReference>
<accession>A0A316MDI7</accession>
<name>A0A316MDI7_9CLOT</name>
<proteinExistence type="predicted"/>
<comment type="caution">
    <text evidence="1">The sequence shown here is derived from an EMBL/GenBank/DDBJ whole genome shotgun (WGS) entry which is preliminary data.</text>
</comment>
<dbReference type="InterPro" id="IPR024411">
    <property type="entry name" value="Tail_terminator_phage"/>
</dbReference>
<sequence length="113" mass="12720">MFKDIKQYLEQNGIKETITIGSIVDGDGVGLFSTNGLEPTFYFDDTTIEHIGLQIIVRNESYSKGEETINSIFTLLNKLEGYKPQQSPFSIGKDEKGRSEFSVNYIVMKEGVK</sequence>
<dbReference type="AlphaFoldDB" id="A0A316MDI7"/>
<organism evidence="1 2">
    <name type="scientific">Clostridium cadaveris</name>
    <dbReference type="NCBI Taxonomy" id="1529"/>
    <lineage>
        <taxon>Bacteria</taxon>
        <taxon>Bacillati</taxon>
        <taxon>Bacillota</taxon>
        <taxon>Clostridia</taxon>
        <taxon>Eubacteriales</taxon>
        <taxon>Clostridiaceae</taxon>
        <taxon>Clostridium</taxon>
    </lineage>
</organism>
<evidence type="ECO:0000313" key="1">
    <source>
        <dbReference type="EMBL" id="PWL55289.1"/>
    </source>
</evidence>
<dbReference type="Pfam" id="PF12691">
    <property type="entry name" value="Phage_tail_terminator_6"/>
    <property type="match status" value="1"/>
</dbReference>
<evidence type="ECO:0008006" key="3">
    <source>
        <dbReference type="Google" id="ProtNLM"/>
    </source>
</evidence>
<evidence type="ECO:0000313" key="2">
    <source>
        <dbReference type="Proteomes" id="UP000246114"/>
    </source>
</evidence>
<reference evidence="1 2" key="1">
    <citation type="submission" date="2018-03" db="EMBL/GenBank/DDBJ databases">
        <title>The uncultured portion of the human microbiome is neutrally assembled.</title>
        <authorList>
            <person name="Jeraldo P."/>
            <person name="Boardman L."/>
            <person name="White B.A."/>
            <person name="Nelson H."/>
            <person name="Goldenfeld N."/>
            <person name="Chia N."/>
        </authorList>
    </citation>
    <scope>NUCLEOTIDE SEQUENCE [LARGE SCALE GENOMIC DNA]</scope>
    <source>
        <strain evidence="1">CIM:MAG 903</strain>
    </source>
</reference>